<reference evidence="3 4" key="1">
    <citation type="submission" date="2018-09" db="EMBL/GenBank/DDBJ databases">
        <title>Genome sequencing of strain 2DFW10M-5.</title>
        <authorList>
            <person name="Heo J."/>
            <person name="Kim S.-J."/>
            <person name="Kwon S.-W."/>
        </authorList>
    </citation>
    <scope>NUCLEOTIDE SEQUENCE [LARGE SCALE GENOMIC DNA]</scope>
    <source>
        <strain evidence="3 4">2DFW10M-5</strain>
    </source>
</reference>
<dbReference type="NCBIfam" id="TIGR02607">
    <property type="entry name" value="antidote_HigA"/>
    <property type="match status" value="1"/>
</dbReference>
<dbReference type="RefSeq" id="WP_120787727.1">
    <property type="nucleotide sequence ID" value="NZ_CP032624.1"/>
</dbReference>
<dbReference type="GO" id="GO:0003677">
    <property type="term" value="F:DNA binding"/>
    <property type="evidence" value="ECO:0007669"/>
    <property type="project" value="UniProtKB-KW"/>
</dbReference>
<keyword evidence="4" id="KW-1185">Reference proteome</keyword>
<dbReference type="PANTHER" id="PTHR36924:SF1">
    <property type="entry name" value="ANTITOXIN HIGA-1"/>
    <property type="match status" value="1"/>
</dbReference>
<dbReference type="AlphaFoldDB" id="A0A387BE66"/>
<organism evidence="3 4">
    <name type="scientific">Gryllotalpicola protaetiae</name>
    <dbReference type="NCBI Taxonomy" id="2419771"/>
    <lineage>
        <taxon>Bacteria</taxon>
        <taxon>Bacillati</taxon>
        <taxon>Actinomycetota</taxon>
        <taxon>Actinomycetes</taxon>
        <taxon>Micrococcales</taxon>
        <taxon>Microbacteriaceae</taxon>
        <taxon>Gryllotalpicola</taxon>
    </lineage>
</organism>
<dbReference type="SMART" id="SM00530">
    <property type="entry name" value="HTH_XRE"/>
    <property type="match status" value="1"/>
</dbReference>
<dbReference type="Gene3D" id="1.10.260.40">
    <property type="entry name" value="lambda repressor-like DNA-binding domains"/>
    <property type="match status" value="1"/>
</dbReference>
<dbReference type="SUPFAM" id="SSF47413">
    <property type="entry name" value="lambda repressor-like DNA-binding domains"/>
    <property type="match status" value="1"/>
</dbReference>
<dbReference type="InterPro" id="IPR010982">
    <property type="entry name" value="Lambda_DNA-bd_dom_sf"/>
</dbReference>
<evidence type="ECO:0000313" key="3">
    <source>
        <dbReference type="EMBL" id="AYG02193.1"/>
    </source>
</evidence>
<sequence length="110" mass="12402">MSKAHEPITPGEILQTEFLEPLGITAYRLAQATGLPQTRLSEIIRGKRRITTDTALRLSQAFGLSERFWLNLQTDYDIELAHDENDPELSQVERLVMSQDMVDSSASVDL</sequence>
<accession>A0A387BE66</accession>
<dbReference type="Pfam" id="PF01381">
    <property type="entry name" value="HTH_3"/>
    <property type="match status" value="1"/>
</dbReference>
<dbReference type="InterPro" id="IPR013430">
    <property type="entry name" value="Toxin_antidote_HigA"/>
</dbReference>
<dbReference type="CDD" id="cd00093">
    <property type="entry name" value="HTH_XRE"/>
    <property type="match status" value="1"/>
</dbReference>
<dbReference type="PANTHER" id="PTHR36924">
    <property type="entry name" value="ANTITOXIN HIGA-1"/>
    <property type="match status" value="1"/>
</dbReference>
<name>A0A387BE66_9MICO</name>
<evidence type="ECO:0000256" key="1">
    <source>
        <dbReference type="ARBA" id="ARBA00023125"/>
    </source>
</evidence>
<evidence type="ECO:0000259" key="2">
    <source>
        <dbReference type="PROSITE" id="PS50943"/>
    </source>
</evidence>
<evidence type="ECO:0000313" key="4">
    <source>
        <dbReference type="Proteomes" id="UP000275069"/>
    </source>
</evidence>
<dbReference type="KEGG" id="gry:D7I44_00695"/>
<gene>
    <name evidence="3" type="primary">higA</name>
    <name evidence="3" type="ORF">D7I44_00695</name>
</gene>
<keyword evidence="1" id="KW-0238">DNA-binding</keyword>
<protein>
    <submittedName>
        <fullName evidence="3">Addiction module antidote protein, HigA family</fullName>
    </submittedName>
</protein>
<dbReference type="InterPro" id="IPR001387">
    <property type="entry name" value="Cro/C1-type_HTH"/>
</dbReference>
<proteinExistence type="predicted"/>
<dbReference type="EMBL" id="CP032624">
    <property type="protein sequence ID" value="AYG02193.1"/>
    <property type="molecule type" value="Genomic_DNA"/>
</dbReference>
<dbReference type="PROSITE" id="PS50943">
    <property type="entry name" value="HTH_CROC1"/>
    <property type="match status" value="1"/>
</dbReference>
<dbReference type="Proteomes" id="UP000275069">
    <property type="component" value="Chromosome"/>
</dbReference>
<dbReference type="OrthoDB" id="3174593at2"/>
<feature type="domain" description="HTH cro/C1-type" evidence="2">
    <location>
        <begin position="22"/>
        <end position="69"/>
    </location>
</feature>